<dbReference type="PANTHER" id="PTHR41521:SF4">
    <property type="entry name" value="BLR0684 PROTEIN"/>
    <property type="match status" value="1"/>
</dbReference>
<dbReference type="EMBL" id="CP139965">
    <property type="protein sequence ID" value="WQD78699.1"/>
    <property type="molecule type" value="Genomic_DNA"/>
</dbReference>
<reference evidence="2 3" key="1">
    <citation type="submission" date="2023-12" db="EMBL/GenBank/DDBJ databases">
        <title>Genome sequencing and assembly of bacterial species from a model synthetic community.</title>
        <authorList>
            <person name="Hogle S.L."/>
        </authorList>
    </citation>
    <scope>NUCLEOTIDE SEQUENCE [LARGE SCALE GENOMIC DNA]</scope>
    <source>
        <strain evidence="2 3">HAMBI 2494</strain>
    </source>
</reference>
<keyword evidence="3" id="KW-1185">Reference proteome</keyword>
<gene>
    <name evidence="2" type="ORF">U0042_03035</name>
</gene>
<dbReference type="InterPro" id="IPR011008">
    <property type="entry name" value="Dimeric_a/b-barrel"/>
</dbReference>
<feature type="domain" description="DUF1330" evidence="1">
    <location>
        <begin position="3"/>
        <end position="94"/>
    </location>
</feature>
<dbReference type="RefSeq" id="WP_114809801.1">
    <property type="nucleotide sequence ID" value="NZ_CP139965.1"/>
</dbReference>
<evidence type="ECO:0000313" key="3">
    <source>
        <dbReference type="Proteomes" id="UP001325479"/>
    </source>
</evidence>
<dbReference type="PANTHER" id="PTHR41521">
    <property type="match status" value="1"/>
</dbReference>
<name>A0ABZ0WMU1_9BURK</name>
<dbReference type="Proteomes" id="UP001325479">
    <property type="component" value="Chromosome"/>
</dbReference>
<evidence type="ECO:0000259" key="1">
    <source>
        <dbReference type="Pfam" id="PF07045"/>
    </source>
</evidence>
<protein>
    <submittedName>
        <fullName evidence="2">DUF1330 domain-containing protein</fullName>
    </submittedName>
</protein>
<dbReference type="SUPFAM" id="SSF54909">
    <property type="entry name" value="Dimeric alpha+beta barrel"/>
    <property type="match status" value="1"/>
</dbReference>
<dbReference type="InterPro" id="IPR010753">
    <property type="entry name" value="DUF1330"/>
</dbReference>
<sequence>MSTYAVAHLHSVTMCPAIVEYLERIDATLAPFNGRFVVHGGPTELLEGRWDGDLVVIEFPDRECAREWYGSPAYQAILPLRTQHSVGDVILIDTVEAPHRATDVLQRD</sequence>
<proteinExistence type="predicted"/>
<dbReference type="Gene3D" id="3.30.70.100">
    <property type="match status" value="1"/>
</dbReference>
<accession>A0ABZ0WMU1</accession>
<dbReference type="Pfam" id="PF07045">
    <property type="entry name" value="DUF1330"/>
    <property type="match status" value="1"/>
</dbReference>
<organism evidence="2 3">
    <name type="scientific">Paraburkholderia kururiensis</name>
    <dbReference type="NCBI Taxonomy" id="984307"/>
    <lineage>
        <taxon>Bacteria</taxon>
        <taxon>Pseudomonadati</taxon>
        <taxon>Pseudomonadota</taxon>
        <taxon>Betaproteobacteria</taxon>
        <taxon>Burkholderiales</taxon>
        <taxon>Burkholderiaceae</taxon>
        <taxon>Paraburkholderia</taxon>
    </lineage>
</organism>
<evidence type="ECO:0000313" key="2">
    <source>
        <dbReference type="EMBL" id="WQD78699.1"/>
    </source>
</evidence>